<dbReference type="InterPro" id="IPR036271">
    <property type="entry name" value="Tet_transcr_reg_TetR-rel_C_sf"/>
</dbReference>
<dbReference type="EMBL" id="JAUKVY010000038">
    <property type="protein sequence ID" value="MDO1537295.1"/>
    <property type="molecule type" value="Genomic_DNA"/>
</dbReference>
<dbReference type="InterPro" id="IPR025996">
    <property type="entry name" value="MT1864/Rv1816-like_C"/>
</dbReference>
<evidence type="ECO:0000256" key="1">
    <source>
        <dbReference type="ARBA" id="ARBA00023015"/>
    </source>
</evidence>
<reference evidence="7" key="1">
    <citation type="submission" date="2023-06" db="EMBL/GenBank/DDBJ databases">
        <authorList>
            <person name="Jiang Y."/>
            <person name="Liu Q."/>
        </authorList>
    </citation>
    <scope>NUCLEOTIDE SEQUENCE</scope>
    <source>
        <strain evidence="7">CGMCC 1.12090</strain>
    </source>
</reference>
<keyword evidence="1" id="KW-0805">Transcription regulation</keyword>
<keyword evidence="3" id="KW-0804">Transcription</keyword>
<evidence type="ECO:0000313" key="8">
    <source>
        <dbReference type="Proteomes" id="UP001169027"/>
    </source>
</evidence>
<keyword evidence="8" id="KW-1185">Reference proteome</keyword>
<dbReference type="InterPro" id="IPR001647">
    <property type="entry name" value="HTH_TetR"/>
</dbReference>
<dbReference type="Pfam" id="PF13305">
    <property type="entry name" value="TetR_C_33"/>
    <property type="match status" value="1"/>
</dbReference>
<comment type="caution">
    <text evidence="7">The sequence shown here is derived from an EMBL/GenBank/DDBJ whole genome shotgun (WGS) entry which is preliminary data.</text>
</comment>
<dbReference type="InterPro" id="IPR050109">
    <property type="entry name" value="HTH-type_TetR-like_transc_reg"/>
</dbReference>
<protein>
    <submittedName>
        <fullName evidence="7">TetR/AcrR family transcriptional regulator</fullName>
    </submittedName>
</protein>
<dbReference type="Gene3D" id="1.10.357.10">
    <property type="entry name" value="Tetracycline Repressor, domain 2"/>
    <property type="match status" value="1"/>
</dbReference>
<dbReference type="PRINTS" id="PR00455">
    <property type="entry name" value="HTHTETR"/>
</dbReference>
<sequence length="245" mass="26803">MMSTRSLPPADAELAQQAVRRGGDLREAFVSEGRKMFEENGATELSIRAIGRRLGVSEAAPFKHFKSKEHLLAAIASSGFRELAELRKGIVDSMAEPAARSREMMLSYVDFARAHEGLFDLMIGPRLLPEVRVGELEDAGDASFSYFANSIHALAIESGWAKERLDVLAHAAWTVEHGIASLILARQLPRKRANLTQQQTVSFSIDMFLSAIAAGPTQFRKFFPARTGRTSAQRSPAGTGRACLT</sequence>
<dbReference type="InterPro" id="IPR009057">
    <property type="entry name" value="Homeodomain-like_sf"/>
</dbReference>
<keyword evidence="2 4" id="KW-0238">DNA-binding</keyword>
<evidence type="ECO:0000313" key="7">
    <source>
        <dbReference type="EMBL" id="MDO1537295.1"/>
    </source>
</evidence>
<evidence type="ECO:0000256" key="4">
    <source>
        <dbReference type="PROSITE-ProRule" id="PRU00335"/>
    </source>
</evidence>
<evidence type="ECO:0000259" key="6">
    <source>
        <dbReference type="PROSITE" id="PS50977"/>
    </source>
</evidence>
<proteinExistence type="predicted"/>
<feature type="DNA-binding region" description="H-T-H motif" evidence="4">
    <location>
        <begin position="46"/>
        <end position="65"/>
    </location>
</feature>
<name>A0ABT8SED8_9BURK</name>
<gene>
    <name evidence="7" type="ORF">Q2T77_34050</name>
</gene>
<dbReference type="PANTHER" id="PTHR30055">
    <property type="entry name" value="HTH-TYPE TRANSCRIPTIONAL REGULATOR RUTR"/>
    <property type="match status" value="1"/>
</dbReference>
<dbReference type="SUPFAM" id="SSF46689">
    <property type="entry name" value="Homeodomain-like"/>
    <property type="match status" value="1"/>
</dbReference>
<dbReference type="SUPFAM" id="SSF48498">
    <property type="entry name" value="Tetracyclin repressor-like, C-terminal domain"/>
    <property type="match status" value="1"/>
</dbReference>
<organism evidence="7 8">
    <name type="scientific">Variovorax ginsengisoli</name>
    <dbReference type="NCBI Taxonomy" id="363844"/>
    <lineage>
        <taxon>Bacteria</taxon>
        <taxon>Pseudomonadati</taxon>
        <taxon>Pseudomonadota</taxon>
        <taxon>Betaproteobacteria</taxon>
        <taxon>Burkholderiales</taxon>
        <taxon>Comamonadaceae</taxon>
        <taxon>Variovorax</taxon>
    </lineage>
</organism>
<dbReference type="PANTHER" id="PTHR30055:SF220">
    <property type="entry name" value="TETR-FAMILY REGULATORY PROTEIN"/>
    <property type="match status" value="1"/>
</dbReference>
<dbReference type="Pfam" id="PF00440">
    <property type="entry name" value="TetR_N"/>
    <property type="match status" value="1"/>
</dbReference>
<evidence type="ECO:0000256" key="3">
    <source>
        <dbReference type="ARBA" id="ARBA00023163"/>
    </source>
</evidence>
<feature type="domain" description="HTH tetR-type" evidence="6">
    <location>
        <begin position="23"/>
        <end position="83"/>
    </location>
</feature>
<accession>A0ABT8SED8</accession>
<feature type="region of interest" description="Disordered" evidence="5">
    <location>
        <begin position="226"/>
        <end position="245"/>
    </location>
</feature>
<dbReference type="RefSeq" id="WP_301815639.1">
    <property type="nucleotide sequence ID" value="NZ_JAUJZH010000038.1"/>
</dbReference>
<evidence type="ECO:0000256" key="5">
    <source>
        <dbReference type="SAM" id="MobiDB-lite"/>
    </source>
</evidence>
<dbReference type="Proteomes" id="UP001169027">
    <property type="component" value="Unassembled WGS sequence"/>
</dbReference>
<evidence type="ECO:0000256" key="2">
    <source>
        <dbReference type="ARBA" id="ARBA00023125"/>
    </source>
</evidence>
<dbReference type="PROSITE" id="PS50977">
    <property type="entry name" value="HTH_TETR_2"/>
    <property type="match status" value="1"/>
</dbReference>